<feature type="domain" description="Lactate/malate dehydrogenase N-terminal" evidence="6">
    <location>
        <begin position="4"/>
        <end position="145"/>
    </location>
</feature>
<dbReference type="InterPro" id="IPR036291">
    <property type="entry name" value="NAD(P)-bd_dom_sf"/>
</dbReference>
<dbReference type="PANTHER" id="PTHR43128:SF31">
    <property type="entry name" value="L-LACTATE DEHYDROGENASE"/>
    <property type="match status" value="1"/>
</dbReference>
<sequence length="306" mass="33443">MAGKVAVIGMGNVGAAVAHQLVVEGCTDELLLYDKNEKKVKADALDFEDAMNNLPFHVNITVNDYERLKDADVIVSALGNIHLITLEKADRFAELRVNKLAVAEVGKKIKDSGFKGILVDITNPCDAICGLYQKATNLPRENIMGTGTLLDSARLHRAVGKFFNVNPKSVQGYSLGEHGDSQFVAWSTVKVLDLPVEKLAAKSGIDLEAIEKETRSGGFTVFAGKLYTNYGVAASAVRLVCAIMSDSHEVFPVSNYRDEYGTYLSYPAVVGRKGIVKQVQLDLREDELEKLKISAETILEKESFNE</sequence>
<evidence type="ECO:0000313" key="8">
    <source>
        <dbReference type="EMBL" id="EGF13532.1"/>
    </source>
</evidence>
<evidence type="ECO:0000256" key="2">
    <source>
        <dbReference type="ARBA" id="ARBA00023002"/>
    </source>
</evidence>
<dbReference type="SUPFAM" id="SSF51735">
    <property type="entry name" value="NAD(P)-binding Rossmann-fold domains"/>
    <property type="match status" value="1"/>
</dbReference>
<dbReference type="EMBL" id="AFBB01000017">
    <property type="protein sequence ID" value="EGF13532.1"/>
    <property type="molecule type" value="Genomic_DNA"/>
</dbReference>
<feature type="binding site" evidence="4">
    <location>
        <begin position="121"/>
        <end position="123"/>
    </location>
    <ligand>
        <name>NAD(+)</name>
        <dbReference type="ChEBI" id="CHEBI:57540"/>
    </ligand>
</feature>
<evidence type="ECO:0000256" key="3">
    <source>
        <dbReference type="PIRSR" id="PIRSR000102-1"/>
    </source>
</evidence>
<dbReference type="PRINTS" id="PR00086">
    <property type="entry name" value="LLDHDRGNASE"/>
</dbReference>
<organism evidence="8 9">
    <name type="scientific">Dialister micraerophilus DSM 19965</name>
    <dbReference type="NCBI Taxonomy" id="888062"/>
    <lineage>
        <taxon>Bacteria</taxon>
        <taxon>Bacillati</taxon>
        <taxon>Bacillota</taxon>
        <taxon>Negativicutes</taxon>
        <taxon>Veillonellales</taxon>
        <taxon>Veillonellaceae</taxon>
        <taxon>Dialister</taxon>
    </lineage>
</organism>
<evidence type="ECO:0000259" key="6">
    <source>
        <dbReference type="Pfam" id="PF00056"/>
    </source>
</evidence>
<feature type="binding site" evidence="4">
    <location>
        <begin position="9"/>
        <end position="14"/>
    </location>
    <ligand>
        <name>NAD(+)</name>
        <dbReference type="ChEBI" id="CHEBI:57540"/>
    </ligand>
</feature>
<dbReference type="PROSITE" id="PS00064">
    <property type="entry name" value="L_LDH"/>
    <property type="match status" value="1"/>
</dbReference>
<keyword evidence="4" id="KW-0520">NAD</keyword>
<feature type="active site" description="Proton acceptor" evidence="3">
    <location>
        <position position="178"/>
    </location>
</feature>
<dbReference type="Gene3D" id="3.40.50.720">
    <property type="entry name" value="NAD(P)-binding Rossmann-like Domain"/>
    <property type="match status" value="1"/>
</dbReference>
<dbReference type="STRING" id="888062.HMPREF9083_0849"/>
<dbReference type="CDD" id="cd05291">
    <property type="entry name" value="HicDH_like"/>
    <property type="match status" value="1"/>
</dbReference>
<feature type="binding site" evidence="4">
    <location>
        <position position="98"/>
    </location>
    <ligand>
        <name>NAD(+)</name>
        <dbReference type="ChEBI" id="CHEBI:57540"/>
    </ligand>
</feature>
<dbReference type="GO" id="GO:0006089">
    <property type="term" value="P:lactate metabolic process"/>
    <property type="evidence" value="ECO:0007669"/>
    <property type="project" value="TreeGrafter"/>
</dbReference>
<evidence type="ECO:0000259" key="7">
    <source>
        <dbReference type="Pfam" id="PF02866"/>
    </source>
</evidence>
<dbReference type="HOGENOM" id="CLU_045401_1_2_9"/>
<dbReference type="Gene3D" id="3.90.110.10">
    <property type="entry name" value="Lactate dehydrogenase/glycoside hydrolase, family 4, C-terminal"/>
    <property type="match status" value="1"/>
</dbReference>
<dbReference type="InterPro" id="IPR001557">
    <property type="entry name" value="L-lactate/malate_DH"/>
</dbReference>
<dbReference type="AlphaFoldDB" id="F2BXF7"/>
<dbReference type="InterPro" id="IPR018177">
    <property type="entry name" value="L-lactate_DH_AS"/>
</dbReference>
<dbReference type="SUPFAM" id="SSF56327">
    <property type="entry name" value="LDH C-terminal domain-like"/>
    <property type="match status" value="1"/>
</dbReference>
<feature type="binding site" evidence="4">
    <location>
        <position position="34"/>
    </location>
    <ligand>
        <name>NAD(+)</name>
        <dbReference type="ChEBI" id="CHEBI:57540"/>
    </ligand>
</feature>
<feature type="domain" description="Lactate/malate dehydrogenase C-terminal" evidence="7">
    <location>
        <begin position="148"/>
        <end position="300"/>
    </location>
</feature>
<dbReference type="EC" id="1.1.1.27" evidence="8"/>
<dbReference type="Proteomes" id="UP000003503">
    <property type="component" value="Unassembled WGS sequence"/>
</dbReference>
<gene>
    <name evidence="8" type="primary">ldh</name>
    <name evidence="8" type="ORF">HMPREF9083_0849</name>
</gene>
<evidence type="ECO:0000256" key="1">
    <source>
        <dbReference type="ARBA" id="ARBA00006054"/>
    </source>
</evidence>
<reference evidence="8 9" key="1">
    <citation type="submission" date="2011-02" db="EMBL/GenBank/DDBJ databases">
        <authorList>
            <person name="Muzny D."/>
            <person name="Qin X."/>
            <person name="Deng J."/>
            <person name="Jiang H."/>
            <person name="Liu Y."/>
            <person name="Qu J."/>
            <person name="Song X.-Z."/>
            <person name="Zhang L."/>
            <person name="Thornton R."/>
            <person name="Coyle M."/>
            <person name="Francisco L."/>
            <person name="Jackson L."/>
            <person name="Javaid M."/>
            <person name="Korchina V."/>
            <person name="Kovar C."/>
            <person name="Mata R."/>
            <person name="Mathew T."/>
            <person name="Ngo R."/>
            <person name="Nguyen L."/>
            <person name="Nguyen N."/>
            <person name="Okwuonu G."/>
            <person name="Ongeri F."/>
            <person name="Pham C."/>
            <person name="Simmons D."/>
            <person name="Wilczek-Boney K."/>
            <person name="Hale W."/>
            <person name="Jakkamsetti A."/>
            <person name="Pham P."/>
            <person name="Ruth R."/>
            <person name="San Lucas F."/>
            <person name="Warren J."/>
            <person name="Zhang J."/>
            <person name="Zhao Z."/>
            <person name="Zhou C."/>
            <person name="Zhu D."/>
            <person name="Lee S."/>
            <person name="Bess C."/>
            <person name="Blankenburg K."/>
            <person name="Forbes L."/>
            <person name="Fu Q."/>
            <person name="Gubbala S."/>
            <person name="Hirani K."/>
            <person name="Jayaseelan J.C."/>
            <person name="Lara F."/>
            <person name="Munidasa M."/>
            <person name="Palculict T."/>
            <person name="Patil S."/>
            <person name="Pu L.-L."/>
            <person name="Saada N."/>
            <person name="Tang L."/>
            <person name="Weissenberger G."/>
            <person name="Zhu Y."/>
            <person name="Hemphill L."/>
            <person name="Shang Y."/>
            <person name="Youmans B."/>
            <person name="Ayvaz T."/>
            <person name="Ross M."/>
            <person name="Santibanez J."/>
            <person name="Aqrawi P."/>
            <person name="Gross S."/>
            <person name="Joshi V."/>
            <person name="Fowler G."/>
            <person name="Nazareth L."/>
            <person name="Reid J."/>
            <person name="Worley K."/>
            <person name="Petrosino J."/>
            <person name="Highlander S."/>
            <person name="Gibbs R."/>
        </authorList>
    </citation>
    <scope>NUCLEOTIDE SEQUENCE [LARGE SCALE GENOMIC DNA]</scope>
    <source>
        <strain evidence="8 9">DSM 19965</strain>
    </source>
</reference>
<protein>
    <submittedName>
        <fullName evidence="8">L-lactate dehydrogenase</fullName>
        <ecNumber evidence="8">1.1.1.27</ecNumber>
    </submittedName>
</protein>
<comment type="similarity">
    <text evidence="1">Belongs to the LDH/MDH superfamily. LDH family.</text>
</comment>
<dbReference type="InterPro" id="IPR015955">
    <property type="entry name" value="Lactate_DH/Glyco_Ohase_4_C"/>
</dbReference>
<name>F2BXF7_9FIRM</name>
<dbReference type="PANTHER" id="PTHR43128">
    <property type="entry name" value="L-2-HYDROXYCARBOXYLATE DEHYDROGENASE (NAD(P)(+))"/>
    <property type="match status" value="1"/>
</dbReference>
<evidence type="ECO:0000256" key="4">
    <source>
        <dbReference type="PIRSR" id="PIRSR000102-3"/>
    </source>
</evidence>
<dbReference type="Pfam" id="PF02866">
    <property type="entry name" value="Ldh_1_C"/>
    <property type="match status" value="1"/>
</dbReference>
<evidence type="ECO:0000313" key="9">
    <source>
        <dbReference type="Proteomes" id="UP000003503"/>
    </source>
</evidence>
<dbReference type="PIRSF" id="PIRSF000102">
    <property type="entry name" value="Lac_mal_DH"/>
    <property type="match status" value="1"/>
</dbReference>
<dbReference type="InterPro" id="IPR001236">
    <property type="entry name" value="Lactate/malate_DH_N"/>
</dbReference>
<evidence type="ECO:0000256" key="5">
    <source>
        <dbReference type="RuleBase" id="RU003369"/>
    </source>
</evidence>
<accession>F2BXF7</accession>
<comment type="caution">
    <text evidence="8">The sequence shown here is derived from an EMBL/GenBank/DDBJ whole genome shotgun (WGS) entry which is preliminary data.</text>
</comment>
<dbReference type="Pfam" id="PF00056">
    <property type="entry name" value="Ldh_1_N"/>
    <property type="match status" value="1"/>
</dbReference>
<keyword evidence="9" id="KW-1185">Reference proteome</keyword>
<dbReference type="eggNOG" id="COG0039">
    <property type="taxonomic scope" value="Bacteria"/>
</dbReference>
<dbReference type="InterPro" id="IPR022383">
    <property type="entry name" value="Lactate/malate_DH_C"/>
</dbReference>
<proteinExistence type="inferred from homology"/>
<keyword evidence="2 5" id="KW-0560">Oxidoreductase</keyword>
<dbReference type="GO" id="GO:0004459">
    <property type="term" value="F:L-lactate dehydrogenase (NAD+) activity"/>
    <property type="evidence" value="ECO:0007669"/>
    <property type="project" value="UniProtKB-EC"/>
</dbReference>
<dbReference type="RefSeq" id="WP_007556156.1">
    <property type="nucleotide sequence ID" value="NZ_GL878519.1"/>
</dbReference>